<feature type="domain" description="Right handed beta helix" evidence="2">
    <location>
        <begin position="208"/>
        <end position="325"/>
    </location>
</feature>
<dbReference type="InterPro" id="IPR039448">
    <property type="entry name" value="Beta_helix"/>
</dbReference>
<dbReference type="InterPro" id="IPR006626">
    <property type="entry name" value="PbH1"/>
</dbReference>
<evidence type="ECO:0000313" key="4">
    <source>
        <dbReference type="Proteomes" id="UP000037460"/>
    </source>
</evidence>
<dbReference type="InterPro" id="IPR051550">
    <property type="entry name" value="SCF-Subunits/Alg-Epimerases"/>
</dbReference>
<dbReference type="Proteomes" id="UP000037460">
    <property type="component" value="Unassembled WGS sequence"/>
</dbReference>
<organism evidence="3 4">
    <name type="scientific">Chrysochromulina tobinii</name>
    <dbReference type="NCBI Taxonomy" id="1460289"/>
    <lineage>
        <taxon>Eukaryota</taxon>
        <taxon>Haptista</taxon>
        <taxon>Haptophyta</taxon>
        <taxon>Prymnesiophyceae</taxon>
        <taxon>Prymnesiales</taxon>
        <taxon>Chrysochromulinaceae</taxon>
        <taxon>Chrysochromulina</taxon>
    </lineage>
</organism>
<evidence type="ECO:0000256" key="1">
    <source>
        <dbReference type="ARBA" id="ARBA00022737"/>
    </source>
</evidence>
<feature type="domain" description="Right handed beta helix" evidence="2">
    <location>
        <begin position="330"/>
        <end position="456"/>
    </location>
</feature>
<dbReference type="Gene3D" id="2.160.20.10">
    <property type="entry name" value="Single-stranded right-handed beta-helix, Pectin lyase-like"/>
    <property type="match status" value="2"/>
</dbReference>
<evidence type="ECO:0000313" key="3">
    <source>
        <dbReference type="EMBL" id="KOO33978.1"/>
    </source>
</evidence>
<keyword evidence="4" id="KW-1185">Reference proteome</keyword>
<dbReference type="SMART" id="SM00710">
    <property type="entry name" value="PbH1"/>
    <property type="match status" value="7"/>
</dbReference>
<sequence>MLSSGLRALPAGCRTSRAEATPMDVCPSSGFSLLALPTDLLTTVLQQASIGARELCCLEACASALKNAIDESIWRTVFLHQRRPNALREPENWKQEFARRDSWSSGWRQLIASANMPIPNTRLGGHTQKLRRFALKIMSSVPISPSPKYMTHIVDPRGLQPGSHLTINDALSRAKPYDVVMLEPGTYHERLRIERPVEVVGRGPHGSCTIIGTDGPTIEASSRIACRIARVCIEQKAQNDGSAMSGAVLVKGGALMIVEECSVSSDTGHCIVVQGAESCGYILHNHVHHGKGVGVLVCDNAKGVIEDNVIACNGRAGIAILSGGDPLVMANKIHDGMDSGVLVSERGRGRIEENDIFGNRRAGVAILKEGAPLVKRNKIHDGRDSGVLVCENGKGSVVDNDIFANQMAGVAIGRGGASRITGNIIRDGNGGSLCLSAHSRGLISANVIHQDPRAAMQVPDGLMSEVKEHNLIRYATVDDGATYNETSPRASCSRSVTPQARCFSMPRSNALLV</sequence>
<dbReference type="OrthoDB" id="427974at2759"/>
<dbReference type="EMBL" id="JWZX01001361">
    <property type="protein sequence ID" value="KOO33978.1"/>
    <property type="molecule type" value="Genomic_DNA"/>
</dbReference>
<comment type="caution">
    <text evidence="3">The sequence shown here is derived from an EMBL/GenBank/DDBJ whole genome shotgun (WGS) entry which is preliminary data.</text>
</comment>
<keyword evidence="1" id="KW-0677">Repeat</keyword>
<protein>
    <submittedName>
        <fullName evidence="3">F-box only protein 11 isoform 1</fullName>
    </submittedName>
</protein>
<dbReference type="PANTHER" id="PTHR22990">
    <property type="entry name" value="F-BOX ONLY PROTEIN"/>
    <property type="match status" value="1"/>
</dbReference>
<name>A0A0M0K6H8_9EUKA</name>
<dbReference type="GO" id="GO:0006511">
    <property type="term" value="P:ubiquitin-dependent protein catabolic process"/>
    <property type="evidence" value="ECO:0007669"/>
    <property type="project" value="TreeGrafter"/>
</dbReference>
<accession>A0A0M0K6H8</accession>
<dbReference type="InterPro" id="IPR011050">
    <property type="entry name" value="Pectin_lyase_fold/virulence"/>
</dbReference>
<dbReference type="PANTHER" id="PTHR22990:SF15">
    <property type="entry name" value="F-BOX ONLY PROTEIN 10"/>
    <property type="match status" value="1"/>
</dbReference>
<evidence type="ECO:0000259" key="2">
    <source>
        <dbReference type="Pfam" id="PF13229"/>
    </source>
</evidence>
<gene>
    <name evidence="3" type="ORF">Ctob_012984</name>
</gene>
<dbReference type="InterPro" id="IPR012334">
    <property type="entry name" value="Pectin_lyas_fold"/>
</dbReference>
<dbReference type="Pfam" id="PF13229">
    <property type="entry name" value="Beta_helix"/>
    <property type="match status" value="2"/>
</dbReference>
<proteinExistence type="predicted"/>
<dbReference type="AlphaFoldDB" id="A0A0M0K6H8"/>
<reference evidence="4" key="1">
    <citation type="journal article" date="2015" name="PLoS Genet.">
        <title>Genome Sequence and Transcriptome Analyses of Chrysochromulina tobin: Metabolic Tools for Enhanced Algal Fitness in the Prominent Order Prymnesiales (Haptophyceae).</title>
        <authorList>
            <person name="Hovde B.T."/>
            <person name="Deodato C.R."/>
            <person name="Hunsperger H.M."/>
            <person name="Ryken S.A."/>
            <person name="Yost W."/>
            <person name="Jha R.K."/>
            <person name="Patterson J."/>
            <person name="Monnat R.J. Jr."/>
            <person name="Barlow S.B."/>
            <person name="Starkenburg S.R."/>
            <person name="Cattolico R.A."/>
        </authorList>
    </citation>
    <scope>NUCLEOTIDE SEQUENCE</scope>
    <source>
        <strain evidence="4">CCMP291</strain>
    </source>
</reference>
<dbReference type="SUPFAM" id="SSF51126">
    <property type="entry name" value="Pectin lyase-like"/>
    <property type="match status" value="1"/>
</dbReference>